<comment type="caution">
    <text evidence="2">The sequence shown here is derived from an EMBL/GenBank/DDBJ whole genome shotgun (WGS) entry which is preliminary data.</text>
</comment>
<protein>
    <submittedName>
        <fullName evidence="2">Ketosteroid isomerase-like protein</fullName>
    </submittedName>
</protein>
<organism evidence="2 3">
    <name type="scientific">Labedaea rhizosphaerae</name>
    <dbReference type="NCBI Taxonomy" id="598644"/>
    <lineage>
        <taxon>Bacteria</taxon>
        <taxon>Bacillati</taxon>
        <taxon>Actinomycetota</taxon>
        <taxon>Actinomycetes</taxon>
        <taxon>Pseudonocardiales</taxon>
        <taxon>Pseudonocardiaceae</taxon>
        <taxon>Labedaea</taxon>
    </lineage>
</organism>
<dbReference type="Pfam" id="PF12680">
    <property type="entry name" value="SnoaL_2"/>
    <property type="match status" value="1"/>
</dbReference>
<reference evidence="2 3" key="1">
    <citation type="submission" date="2019-03" db="EMBL/GenBank/DDBJ databases">
        <title>Genomic Encyclopedia of Type Strains, Phase IV (KMG-IV): sequencing the most valuable type-strain genomes for metagenomic binning, comparative biology and taxonomic classification.</title>
        <authorList>
            <person name="Goeker M."/>
        </authorList>
    </citation>
    <scope>NUCLEOTIDE SEQUENCE [LARGE SCALE GENOMIC DNA]</scope>
    <source>
        <strain evidence="2 3">DSM 45361</strain>
    </source>
</reference>
<dbReference type="InterPro" id="IPR037401">
    <property type="entry name" value="SnoaL-like"/>
</dbReference>
<keyword evidence="2" id="KW-0413">Isomerase</keyword>
<dbReference type="CDD" id="cd00531">
    <property type="entry name" value="NTF2_like"/>
    <property type="match status" value="1"/>
</dbReference>
<gene>
    <name evidence="2" type="ORF">EV186_104174</name>
</gene>
<evidence type="ECO:0000313" key="2">
    <source>
        <dbReference type="EMBL" id="TDP96192.1"/>
    </source>
</evidence>
<feature type="domain" description="SnoaL-like" evidence="1">
    <location>
        <begin position="11"/>
        <end position="117"/>
    </location>
</feature>
<dbReference type="Proteomes" id="UP000295444">
    <property type="component" value="Unassembled WGS sequence"/>
</dbReference>
<name>A0A4R6S8I1_LABRH</name>
<dbReference type="OrthoDB" id="3681559at2"/>
<dbReference type="AlphaFoldDB" id="A0A4R6S8I1"/>
<proteinExistence type="predicted"/>
<keyword evidence="3" id="KW-1185">Reference proteome</keyword>
<dbReference type="EMBL" id="SNXZ01000004">
    <property type="protein sequence ID" value="TDP96192.1"/>
    <property type="molecule type" value="Genomic_DNA"/>
</dbReference>
<dbReference type="InterPro" id="IPR032710">
    <property type="entry name" value="NTF2-like_dom_sf"/>
</dbReference>
<sequence>MSATPTEVMYALIDGVTGKKWDDLPPLYAEDTVVEHPMNTPRATVLRGREALRRHFDSARDMPMDMSAHNIVVHQTTDPETVIGEFEYHVRPHGENTKEFVVRNIYVLTVRDGLILRSRDYADHLAFAVGMDRLTPLVEALQRA</sequence>
<dbReference type="RefSeq" id="WP_133851576.1">
    <property type="nucleotide sequence ID" value="NZ_SNXZ01000004.1"/>
</dbReference>
<accession>A0A4R6S8I1</accession>
<dbReference type="SUPFAM" id="SSF54427">
    <property type="entry name" value="NTF2-like"/>
    <property type="match status" value="1"/>
</dbReference>
<evidence type="ECO:0000259" key="1">
    <source>
        <dbReference type="Pfam" id="PF12680"/>
    </source>
</evidence>
<dbReference type="Gene3D" id="3.10.450.50">
    <property type="match status" value="1"/>
</dbReference>
<evidence type="ECO:0000313" key="3">
    <source>
        <dbReference type="Proteomes" id="UP000295444"/>
    </source>
</evidence>
<dbReference type="GO" id="GO:0016853">
    <property type="term" value="F:isomerase activity"/>
    <property type="evidence" value="ECO:0007669"/>
    <property type="project" value="UniProtKB-KW"/>
</dbReference>